<keyword evidence="1" id="KW-0732">Signal</keyword>
<dbReference type="RefSeq" id="WP_164044081.1">
    <property type="nucleotide sequence ID" value="NZ_JAAGNZ010000008.1"/>
</dbReference>
<dbReference type="AlphaFoldDB" id="A0A6M0IR17"/>
<proteinExistence type="predicted"/>
<evidence type="ECO:0000256" key="1">
    <source>
        <dbReference type="SAM" id="SignalP"/>
    </source>
</evidence>
<gene>
    <name evidence="2" type="ORF">GK091_28155</name>
</gene>
<feature type="chain" id="PRO_5027122670" description="RHS repeat protein" evidence="1">
    <location>
        <begin position="31"/>
        <end position="349"/>
    </location>
</feature>
<evidence type="ECO:0008006" key="4">
    <source>
        <dbReference type="Google" id="ProtNLM"/>
    </source>
</evidence>
<evidence type="ECO:0000313" key="2">
    <source>
        <dbReference type="EMBL" id="NEU70770.1"/>
    </source>
</evidence>
<name>A0A6M0IR17_9BACT</name>
<feature type="signal peptide" evidence="1">
    <location>
        <begin position="1"/>
        <end position="30"/>
    </location>
</feature>
<accession>A0A6M0IR17</accession>
<keyword evidence="3" id="KW-1185">Reference proteome</keyword>
<comment type="caution">
    <text evidence="2">The sequence shown here is derived from an EMBL/GenBank/DDBJ whole genome shotgun (WGS) entry which is preliminary data.</text>
</comment>
<organism evidence="2 3">
    <name type="scientific">Spirosoma agri</name>
    <dbReference type="NCBI Taxonomy" id="1987381"/>
    <lineage>
        <taxon>Bacteria</taxon>
        <taxon>Pseudomonadati</taxon>
        <taxon>Bacteroidota</taxon>
        <taxon>Cytophagia</taxon>
        <taxon>Cytophagales</taxon>
        <taxon>Cytophagaceae</taxon>
        <taxon>Spirosoma</taxon>
    </lineage>
</organism>
<dbReference type="EMBL" id="JAAGNZ010000008">
    <property type="protein sequence ID" value="NEU70770.1"/>
    <property type="molecule type" value="Genomic_DNA"/>
</dbReference>
<dbReference type="Proteomes" id="UP000477386">
    <property type="component" value="Unassembled WGS sequence"/>
</dbReference>
<evidence type="ECO:0000313" key="3">
    <source>
        <dbReference type="Proteomes" id="UP000477386"/>
    </source>
</evidence>
<reference evidence="2 3" key="1">
    <citation type="submission" date="2020-02" db="EMBL/GenBank/DDBJ databases">
        <title>Draft genome sequence of two Spirosoma agri KCTC 52727 and Spirosoma terrae KCTC 52035.</title>
        <authorList>
            <person name="Rojas J."/>
            <person name="Ambika Manirajan B."/>
            <person name="Ratering S."/>
            <person name="Suarez C."/>
            <person name="Schnell S."/>
        </authorList>
    </citation>
    <scope>NUCLEOTIDE SEQUENCE [LARGE SCALE GENOMIC DNA]</scope>
    <source>
        <strain evidence="2 3">KCTC 52727</strain>
    </source>
</reference>
<sequence length="349" mass="39057">MKTTPFTPCLLLICLMVSLLNSRCSPPADGVDSGQNTCRIQQIVSTVKNANTEGTSQTQYAYDAADNLLRITKTSRYQSGTMASQSSATTETFSYDANNFLIRKQLLTQDQSIVANRTTDYQYAATTEYTYSNGRLVSYQLTDLTSSTTNSGTQQQRNVSHCQYDYDASGQLVRQTVDQNQPITYQNGLMTSYSSNPNQFTVTNGLITKAFFPGTEGPANTVHNLTQLRQYDEQRRPIEHRELINDTVSSYYTQTWQAGLTAEQSLPAFKGHPRTRPPYGEPGLATDYRQFQINRQQNNTVYQSNRTTTVHVLNDQGYVTRSTATTTNSASGTQQPDVMITVYTYTKCN</sequence>
<protein>
    <recommendedName>
        <fullName evidence="4">RHS repeat protein</fullName>
    </recommendedName>
</protein>